<feature type="transmembrane region" description="Helical" evidence="1">
    <location>
        <begin position="7"/>
        <end position="27"/>
    </location>
</feature>
<organism evidence="2 3">
    <name type="scientific">Mucilaginibacter gossypiicola</name>
    <dbReference type="NCBI Taxonomy" id="551995"/>
    <lineage>
        <taxon>Bacteria</taxon>
        <taxon>Pseudomonadati</taxon>
        <taxon>Bacteroidota</taxon>
        <taxon>Sphingobacteriia</taxon>
        <taxon>Sphingobacteriales</taxon>
        <taxon>Sphingobacteriaceae</taxon>
        <taxon>Mucilaginibacter</taxon>
    </lineage>
</organism>
<keyword evidence="1" id="KW-0472">Membrane</keyword>
<name>A0A1H8HFL9_9SPHI</name>
<evidence type="ECO:0000256" key="1">
    <source>
        <dbReference type="SAM" id="Phobius"/>
    </source>
</evidence>
<evidence type="ECO:0000313" key="2">
    <source>
        <dbReference type="EMBL" id="SEN55036.1"/>
    </source>
</evidence>
<keyword evidence="1" id="KW-1133">Transmembrane helix</keyword>
<gene>
    <name evidence="2" type="ORF">SAMN05192574_103494</name>
</gene>
<dbReference type="OrthoDB" id="795471at2"/>
<evidence type="ECO:0000313" key="3">
    <source>
        <dbReference type="Proteomes" id="UP000198942"/>
    </source>
</evidence>
<dbReference type="STRING" id="551995.SAMN05192574_103494"/>
<sequence>MRLSNRIGLMFSVILIVWLTSLLIHVFERQSSFDINNIQIKGVQSATLIDEGINGTQTTTILDKDTLNEILILLKKSKTANFNDVNVKANIGTCSIILKTVKGNELPKISAINTSFSGAIIESGDYCYRNDSLLNYIRKFLK</sequence>
<dbReference type="EMBL" id="FOCL01000003">
    <property type="protein sequence ID" value="SEN55036.1"/>
    <property type="molecule type" value="Genomic_DNA"/>
</dbReference>
<keyword evidence="3" id="KW-1185">Reference proteome</keyword>
<dbReference type="AlphaFoldDB" id="A0A1H8HFL9"/>
<protein>
    <submittedName>
        <fullName evidence="2">Uncharacterized protein</fullName>
    </submittedName>
</protein>
<keyword evidence="1" id="KW-0812">Transmembrane</keyword>
<reference evidence="3" key="1">
    <citation type="submission" date="2016-10" db="EMBL/GenBank/DDBJ databases">
        <authorList>
            <person name="Varghese N."/>
            <person name="Submissions S."/>
        </authorList>
    </citation>
    <scope>NUCLEOTIDE SEQUENCE [LARGE SCALE GENOMIC DNA]</scope>
    <source>
        <strain evidence="3">Gh-48</strain>
    </source>
</reference>
<proteinExistence type="predicted"/>
<accession>A0A1H8HFL9</accession>
<dbReference type="RefSeq" id="WP_143065155.1">
    <property type="nucleotide sequence ID" value="NZ_FOCL01000003.1"/>
</dbReference>
<dbReference type="Proteomes" id="UP000198942">
    <property type="component" value="Unassembled WGS sequence"/>
</dbReference>